<dbReference type="AlphaFoldDB" id="A0A067R9K7"/>
<protein>
    <submittedName>
        <fullName evidence="1">Uncharacterized protein</fullName>
    </submittedName>
</protein>
<gene>
    <name evidence="1" type="ORF">L798_06089</name>
</gene>
<proteinExistence type="predicted"/>
<dbReference type="Proteomes" id="UP000027135">
    <property type="component" value="Unassembled WGS sequence"/>
</dbReference>
<dbReference type="EMBL" id="KK852655">
    <property type="protein sequence ID" value="KDR19294.1"/>
    <property type="molecule type" value="Genomic_DNA"/>
</dbReference>
<accession>A0A067R9K7</accession>
<organism evidence="1 2">
    <name type="scientific">Zootermopsis nevadensis</name>
    <name type="common">Dampwood termite</name>
    <dbReference type="NCBI Taxonomy" id="136037"/>
    <lineage>
        <taxon>Eukaryota</taxon>
        <taxon>Metazoa</taxon>
        <taxon>Ecdysozoa</taxon>
        <taxon>Arthropoda</taxon>
        <taxon>Hexapoda</taxon>
        <taxon>Insecta</taxon>
        <taxon>Pterygota</taxon>
        <taxon>Neoptera</taxon>
        <taxon>Polyneoptera</taxon>
        <taxon>Dictyoptera</taxon>
        <taxon>Blattodea</taxon>
        <taxon>Blattoidea</taxon>
        <taxon>Termitoidae</taxon>
        <taxon>Termopsidae</taxon>
        <taxon>Zootermopsis</taxon>
    </lineage>
</organism>
<evidence type="ECO:0000313" key="1">
    <source>
        <dbReference type="EMBL" id="KDR19294.1"/>
    </source>
</evidence>
<name>A0A067R9K7_ZOONE</name>
<sequence length="47" mass="5354">MSVWMYTSKLSWYLAVSFIDLSISSLPYWSSKAISSLINSTIVSSRF</sequence>
<evidence type="ECO:0000313" key="2">
    <source>
        <dbReference type="Proteomes" id="UP000027135"/>
    </source>
</evidence>
<dbReference type="InParanoid" id="A0A067R9K7"/>
<reference evidence="1 2" key="1">
    <citation type="journal article" date="2014" name="Nat. Commun.">
        <title>Molecular traces of alternative social organization in a termite genome.</title>
        <authorList>
            <person name="Terrapon N."/>
            <person name="Li C."/>
            <person name="Robertson H.M."/>
            <person name="Ji L."/>
            <person name="Meng X."/>
            <person name="Booth W."/>
            <person name="Chen Z."/>
            <person name="Childers C.P."/>
            <person name="Glastad K.M."/>
            <person name="Gokhale K."/>
            <person name="Gowin J."/>
            <person name="Gronenberg W."/>
            <person name="Hermansen R.A."/>
            <person name="Hu H."/>
            <person name="Hunt B.G."/>
            <person name="Huylmans A.K."/>
            <person name="Khalil S.M."/>
            <person name="Mitchell R.D."/>
            <person name="Munoz-Torres M.C."/>
            <person name="Mustard J.A."/>
            <person name="Pan H."/>
            <person name="Reese J.T."/>
            <person name="Scharf M.E."/>
            <person name="Sun F."/>
            <person name="Vogel H."/>
            <person name="Xiao J."/>
            <person name="Yang W."/>
            <person name="Yang Z."/>
            <person name="Yang Z."/>
            <person name="Zhou J."/>
            <person name="Zhu J."/>
            <person name="Brent C.S."/>
            <person name="Elsik C.G."/>
            <person name="Goodisman M.A."/>
            <person name="Liberles D.A."/>
            <person name="Roe R.M."/>
            <person name="Vargo E.L."/>
            <person name="Vilcinskas A."/>
            <person name="Wang J."/>
            <person name="Bornberg-Bauer E."/>
            <person name="Korb J."/>
            <person name="Zhang G."/>
            <person name="Liebig J."/>
        </authorList>
    </citation>
    <scope>NUCLEOTIDE SEQUENCE [LARGE SCALE GENOMIC DNA]</scope>
    <source>
        <tissue evidence="1">Whole organism</tissue>
    </source>
</reference>
<keyword evidence="2" id="KW-1185">Reference proteome</keyword>